<proteinExistence type="predicted"/>
<sequence>MRDLDQVFSGLAHSSFRQRFHLGAREQAYLRDKGFPTVLAHARDFIGKRLAPAEPVNGGKQTPFRGHPVFIAQHATATCCRICLEKWHGIRRGQALNKEERSHVVAAIERWLRENAAQT</sequence>
<name>A0A6L3BB96_AZOBR</name>
<protein>
    <submittedName>
        <fullName evidence="1">DUF4186 domain-containing protein</fullName>
    </submittedName>
</protein>
<dbReference type="InterPro" id="IPR020378">
    <property type="entry name" value="DUF4186"/>
</dbReference>
<reference evidence="1 2" key="1">
    <citation type="submission" date="2018-07" db="EMBL/GenBank/DDBJ databases">
        <title>Genome sequence of Roseomonas fauriae ATCC 49958.</title>
        <authorList>
            <person name="Sant'Anna F.H."/>
            <person name="Baldani J.I."/>
            <person name="Zilli J.E."/>
            <person name="Reis V.M."/>
            <person name="Hartmann A."/>
            <person name="Cruz L."/>
            <person name="de Souza E.M."/>
            <person name="de Oliveira Pedrosa F."/>
            <person name="Passaglia L.M.P."/>
        </authorList>
    </citation>
    <scope>NUCLEOTIDE SEQUENCE [LARGE SCALE GENOMIC DNA]</scope>
    <source>
        <strain evidence="1 2">ATCC 49958</strain>
    </source>
</reference>
<dbReference type="Proteomes" id="UP000476837">
    <property type="component" value="Unassembled WGS sequence"/>
</dbReference>
<comment type="caution">
    <text evidence="1">The sequence shown here is derived from an EMBL/GenBank/DDBJ whole genome shotgun (WGS) entry which is preliminary data.</text>
</comment>
<dbReference type="EMBL" id="QOKV01000001">
    <property type="protein sequence ID" value="KAA0688940.1"/>
    <property type="molecule type" value="Genomic_DNA"/>
</dbReference>
<dbReference type="AlphaFoldDB" id="A0A6L3BB96"/>
<gene>
    <name evidence="1" type="ORF">DS837_00140</name>
</gene>
<organism evidence="1 2">
    <name type="scientific">Azospirillum brasilense</name>
    <dbReference type="NCBI Taxonomy" id="192"/>
    <lineage>
        <taxon>Bacteria</taxon>
        <taxon>Pseudomonadati</taxon>
        <taxon>Pseudomonadota</taxon>
        <taxon>Alphaproteobacteria</taxon>
        <taxon>Rhodospirillales</taxon>
        <taxon>Azospirillaceae</taxon>
        <taxon>Azospirillum</taxon>
    </lineage>
</organism>
<evidence type="ECO:0000313" key="2">
    <source>
        <dbReference type="Proteomes" id="UP000476837"/>
    </source>
</evidence>
<dbReference type="Pfam" id="PF13811">
    <property type="entry name" value="DUF4186"/>
    <property type="match status" value="1"/>
</dbReference>
<evidence type="ECO:0000313" key="1">
    <source>
        <dbReference type="EMBL" id="KAA0688940.1"/>
    </source>
</evidence>
<accession>A0A6L3BB96</accession>